<dbReference type="PANTHER" id="PTHR23501:SF197">
    <property type="entry name" value="COMD"/>
    <property type="match status" value="1"/>
</dbReference>
<dbReference type="NCBIfam" id="TIGR00711">
    <property type="entry name" value="efflux_EmrB"/>
    <property type="match status" value="1"/>
</dbReference>
<keyword evidence="11" id="KW-1185">Reference proteome</keyword>
<keyword evidence="4 8" id="KW-0812">Transmembrane</keyword>
<keyword evidence="2" id="KW-0813">Transport</keyword>
<feature type="transmembrane region" description="Helical" evidence="8">
    <location>
        <begin position="242"/>
        <end position="263"/>
    </location>
</feature>
<feature type="transmembrane region" description="Helical" evidence="8">
    <location>
        <begin position="151"/>
        <end position="169"/>
    </location>
</feature>
<dbReference type="CDD" id="cd17502">
    <property type="entry name" value="MFS_Azr1_MDR_like"/>
    <property type="match status" value="1"/>
</dbReference>
<dbReference type="Gene3D" id="1.20.1720.10">
    <property type="entry name" value="Multidrug resistance protein D"/>
    <property type="match status" value="1"/>
</dbReference>
<feature type="region of interest" description="Disordered" evidence="7">
    <location>
        <begin position="545"/>
        <end position="564"/>
    </location>
</feature>
<comment type="subcellular location">
    <subcellularLocation>
        <location evidence="1">Cell membrane</location>
        <topology evidence="1">Multi-pass membrane protein</topology>
    </subcellularLocation>
</comment>
<proteinExistence type="predicted"/>
<feature type="transmembrane region" description="Helical" evidence="8">
    <location>
        <begin position="25"/>
        <end position="43"/>
    </location>
</feature>
<feature type="transmembrane region" description="Helical" evidence="8">
    <location>
        <begin position="283"/>
        <end position="304"/>
    </location>
</feature>
<feature type="transmembrane region" description="Helical" evidence="8">
    <location>
        <begin position="93"/>
        <end position="112"/>
    </location>
</feature>
<dbReference type="RefSeq" id="WP_382365331.1">
    <property type="nucleotide sequence ID" value="NZ_JBHLWV010000026.1"/>
</dbReference>
<gene>
    <name evidence="10" type="ORF">ACFFJD_14390</name>
</gene>
<evidence type="ECO:0000256" key="8">
    <source>
        <dbReference type="SAM" id="Phobius"/>
    </source>
</evidence>
<feature type="transmembrane region" description="Helical" evidence="8">
    <location>
        <begin position="374"/>
        <end position="399"/>
    </location>
</feature>
<keyword evidence="5 8" id="KW-1133">Transmembrane helix</keyword>
<dbReference type="Pfam" id="PF07690">
    <property type="entry name" value="MFS_1"/>
    <property type="match status" value="1"/>
</dbReference>
<feature type="transmembrane region" description="Helical" evidence="8">
    <location>
        <begin position="216"/>
        <end position="236"/>
    </location>
</feature>
<feature type="transmembrane region" description="Helical" evidence="8">
    <location>
        <begin position="181"/>
        <end position="204"/>
    </location>
</feature>
<evidence type="ECO:0000313" key="11">
    <source>
        <dbReference type="Proteomes" id="UP001589783"/>
    </source>
</evidence>
<dbReference type="EMBL" id="JBHLWV010000026">
    <property type="protein sequence ID" value="MFC0316038.1"/>
    <property type="molecule type" value="Genomic_DNA"/>
</dbReference>
<evidence type="ECO:0000256" key="5">
    <source>
        <dbReference type="ARBA" id="ARBA00022989"/>
    </source>
</evidence>
<evidence type="ECO:0000256" key="3">
    <source>
        <dbReference type="ARBA" id="ARBA00022475"/>
    </source>
</evidence>
<feature type="transmembrane region" description="Helical" evidence="8">
    <location>
        <begin position="420"/>
        <end position="439"/>
    </location>
</feature>
<dbReference type="PROSITE" id="PS50850">
    <property type="entry name" value="MFS"/>
    <property type="match status" value="1"/>
</dbReference>
<evidence type="ECO:0000256" key="2">
    <source>
        <dbReference type="ARBA" id="ARBA00022448"/>
    </source>
</evidence>
<comment type="caution">
    <text evidence="10">The sequence shown here is derived from an EMBL/GenBank/DDBJ whole genome shotgun (WGS) entry which is preliminary data.</text>
</comment>
<dbReference type="SUPFAM" id="SSF103473">
    <property type="entry name" value="MFS general substrate transporter"/>
    <property type="match status" value="2"/>
</dbReference>
<dbReference type="Proteomes" id="UP001589783">
    <property type="component" value="Unassembled WGS sequence"/>
</dbReference>
<reference evidence="10 11" key="1">
    <citation type="submission" date="2024-09" db="EMBL/GenBank/DDBJ databases">
        <authorList>
            <person name="Sun Q."/>
            <person name="Mori K."/>
        </authorList>
    </citation>
    <scope>NUCLEOTIDE SEQUENCE [LARGE SCALE GENOMIC DNA]</scope>
    <source>
        <strain evidence="10 11">CCM 7957</strain>
    </source>
</reference>
<dbReference type="InterPro" id="IPR004638">
    <property type="entry name" value="EmrB-like"/>
</dbReference>
<accession>A0ABV6HAX6</accession>
<keyword evidence="6 8" id="KW-0472">Membrane</keyword>
<evidence type="ECO:0000256" key="1">
    <source>
        <dbReference type="ARBA" id="ARBA00004651"/>
    </source>
</evidence>
<dbReference type="InterPro" id="IPR011701">
    <property type="entry name" value="MFS"/>
</dbReference>
<feature type="transmembrane region" description="Helical" evidence="8">
    <location>
        <begin position="118"/>
        <end position="139"/>
    </location>
</feature>
<name>A0ABV6HAX6_9ACTN</name>
<evidence type="ECO:0000256" key="4">
    <source>
        <dbReference type="ARBA" id="ARBA00022692"/>
    </source>
</evidence>
<dbReference type="InterPro" id="IPR020846">
    <property type="entry name" value="MFS_dom"/>
</dbReference>
<feature type="transmembrane region" description="Helical" evidence="8">
    <location>
        <begin position="310"/>
        <end position="335"/>
    </location>
</feature>
<dbReference type="Gene3D" id="1.20.1250.20">
    <property type="entry name" value="MFS general substrate transporter like domains"/>
    <property type="match status" value="1"/>
</dbReference>
<dbReference type="PRINTS" id="PR01036">
    <property type="entry name" value="TCRTETB"/>
</dbReference>
<dbReference type="PANTHER" id="PTHR23501">
    <property type="entry name" value="MAJOR FACILITATOR SUPERFAMILY"/>
    <property type="match status" value="1"/>
</dbReference>
<feature type="transmembrane region" description="Helical" evidence="8">
    <location>
        <begin position="347"/>
        <end position="368"/>
    </location>
</feature>
<sequence length="564" mass="59004">MTTPPTAVAATADTQSTEKSADRSLLFLFIGLMITMLLASLNQTVLSTALPTIVGELDGVDQMTWVITGYILASTVVMPVYGRISDLLGRKPVLLVAIGLFILGSIVGGLAQNIELLIAARVLQGIGGGGLMILSQAAIADVVPARERGRYMGAMGAVFAVSSVAGPLLGGWLTEGPGWRWAFWLNIPLGILAIAACSVFLKLPKKDVTDRPKLDYLGMALVAAATTALVLVVTWGGTTYDWASPQIIGLIVATVVLAVLFCLAEMRAEHPVIPMALFSDRNFVLTTIAGLMIGVAMFGALGYMPTYIQMVTGVSATVAGLLMIPMMGGLLVASVTSGQIVSRTGKYKAFPIAGSVLIGVGLGLLSTLTVEDPTWLMCTYLAILGVGIGLAMQLLTLIVQNSFPGAIVGTATAAANYFRQVGATLGSAVVGSIFASRLITILSEKLSSSGADLGAANSDDFRKHLTPAGVNQLPDQLRDPIIHAYNDALLPIFLFLVPLAAIALIALLFIEPKPLATSVHEEITAESLAEGQLLERVDDTDGISAFDALAPDEETEPDAPKSRV</sequence>
<protein>
    <submittedName>
        <fullName evidence="10">MDR family MFS transporter</fullName>
    </submittedName>
</protein>
<feature type="transmembrane region" description="Helical" evidence="8">
    <location>
        <begin position="63"/>
        <end position="81"/>
    </location>
</feature>
<dbReference type="InterPro" id="IPR036259">
    <property type="entry name" value="MFS_trans_sf"/>
</dbReference>
<keyword evidence="3" id="KW-1003">Cell membrane</keyword>
<evidence type="ECO:0000256" key="6">
    <source>
        <dbReference type="ARBA" id="ARBA00023136"/>
    </source>
</evidence>
<feature type="transmembrane region" description="Helical" evidence="8">
    <location>
        <begin position="488"/>
        <end position="510"/>
    </location>
</feature>
<evidence type="ECO:0000256" key="7">
    <source>
        <dbReference type="SAM" id="MobiDB-lite"/>
    </source>
</evidence>
<feature type="domain" description="Major facilitator superfamily (MFS) profile" evidence="9">
    <location>
        <begin position="28"/>
        <end position="515"/>
    </location>
</feature>
<evidence type="ECO:0000259" key="9">
    <source>
        <dbReference type="PROSITE" id="PS50850"/>
    </source>
</evidence>
<organism evidence="10 11">
    <name type="scientific">Gordonia phosphorivorans</name>
    <dbReference type="NCBI Taxonomy" id="1056982"/>
    <lineage>
        <taxon>Bacteria</taxon>
        <taxon>Bacillati</taxon>
        <taxon>Actinomycetota</taxon>
        <taxon>Actinomycetes</taxon>
        <taxon>Mycobacteriales</taxon>
        <taxon>Gordoniaceae</taxon>
        <taxon>Gordonia</taxon>
    </lineage>
</organism>
<evidence type="ECO:0000313" key="10">
    <source>
        <dbReference type="EMBL" id="MFC0316038.1"/>
    </source>
</evidence>